<dbReference type="AlphaFoldDB" id="A0A8X8BC73"/>
<comment type="caution">
    <text evidence="1">The sequence shown here is derived from an EMBL/GenBank/DDBJ whole genome shotgun (WGS) entry which is preliminary data.</text>
</comment>
<dbReference type="InterPro" id="IPR037219">
    <property type="entry name" value="Peptidase_M41-like"/>
</dbReference>
<dbReference type="GO" id="GO:0006508">
    <property type="term" value="P:proteolysis"/>
    <property type="evidence" value="ECO:0007669"/>
    <property type="project" value="InterPro"/>
</dbReference>
<dbReference type="SUPFAM" id="SSF140990">
    <property type="entry name" value="FtsH protease domain-like"/>
    <property type="match status" value="1"/>
</dbReference>
<dbReference type="GO" id="GO:0004176">
    <property type="term" value="F:ATP-dependent peptidase activity"/>
    <property type="evidence" value="ECO:0007669"/>
    <property type="project" value="InterPro"/>
</dbReference>
<sequence length="121" mass="13165">MQGKLVDLVQREVINLLQSALDVALSVVRANLDVLEGLGVQLEEKENVEGEDLHKWLSMVVAPEELAVFVKGKQVALLPARAISSNGYNVLSSNRTIKTVSDADPVSPRSDMGYHHCLCIA</sequence>
<proteinExistence type="predicted"/>
<accession>A0A8X8BC73</accession>
<reference evidence="1 2" key="1">
    <citation type="submission" date="2020-02" db="EMBL/GenBank/DDBJ databases">
        <authorList>
            <person name="Ma Q."/>
            <person name="Huang Y."/>
            <person name="Song X."/>
            <person name="Pei D."/>
        </authorList>
    </citation>
    <scope>NUCLEOTIDE SEQUENCE [LARGE SCALE GENOMIC DNA]</scope>
    <source>
        <strain evidence="1">Sxm20200214</strain>
        <tissue evidence="1">Leaf</tissue>
    </source>
</reference>
<dbReference type="EMBL" id="JAAMPC010000001">
    <property type="protein sequence ID" value="KAG2329770.1"/>
    <property type="molecule type" value="Genomic_DNA"/>
</dbReference>
<keyword evidence="2" id="KW-1185">Reference proteome</keyword>
<evidence type="ECO:0000313" key="2">
    <source>
        <dbReference type="Proteomes" id="UP000886595"/>
    </source>
</evidence>
<dbReference type="OrthoDB" id="1708585at2759"/>
<dbReference type="GO" id="GO:0005524">
    <property type="term" value="F:ATP binding"/>
    <property type="evidence" value="ECO:0007669"/>
    <property type="project" value="InterPro"/>
</dbReference>
<evidence type="ECO:0000313" key="1">
    <source>
        <dbReference type="EMBL" id="KAG2329770.1"/>
    </source>
</evidence>
<dbReference type="GO" id="GO:0004222">
    <property type="term" value="F:metalloendopeptidase activity"/>
    <property type="evidence" value="ECO:0007669"/>
    <property type="project" value="InterPro"/>
</dbReference>
<protein>
    <submittedName>
        <fullName evidence="1">Uncharacterized protein</fullName>
    </submittedName>
</protein>
<name>A0A8X8BC73_BRACI</name>
<gene>
    <name evidence="1" type="ORF">Bca52824_000950</name>
</gene>
<organism evidence="1 2">
    <name type="scientific">Brassica carinata</name>
    <name type="common">Ethiopian mustard</name>
    <name type="synonym">Abyssinian cabbage</name>
    <dbReference type="NCBI Taxonomy" id="52824"/>
    <lineage>
        <taxon>Eukaryota</taxon>
        <taxon>Viridiplantae</taxon>
        <taxon>Streptophyta</taxon>
        <taxon>Embryophyta</taxon>
        <taxon>Tracheophyta</taxon>
        <taxon>Spermatophyta</taxon>
        <taxon>Magnoliopsida</taxon>
        <taxon>eudicotyledons</taxon>
        <taxon>Gunneridae</taxon>
        <taxon>Pentapetalae</taxon>
        <taxon>rosids</taxon>
        <taxon>malvids</taxon>
        <taxon>Brassicales</taxon>
        <taxon>Brassicaceae</taxon>
        <taxon>Brassiceae</taxon>
        <taxon>Brassica</taxon>
    </lineage>
</organism>
<dbReference type="Proteomes" id="UP000886595">
    <property type="component" value="Unassembled WGS sequence"/>
</dbReference>